<evidence type="ECO:0008006" key="5">
    <source>
        <dbReference type="Google" id="ProtNLM"/>
    </source>
</evidence>
<dbReference type="Proteomes" id="UP001302367">
    <property type="component" value="Chromosome 2"/>
</dbReference>
<evidence type="ECO:0000313" key="1">
    <source>
        <dbReference type="EMBL" id="PIA97799.1"/>
    </source>
</evidence>
<evidence type="ECO:0000313" key="3">
    <source>
        <dbReference type="Proteomes" id="UP000230605"/>
    </source>
</evidence>
<evidence type="ECO:0000313" key="4">
    <source>
        <dbReference type="Proteomes" id="UP001302367"/>
    </source>
</evidence>
<dbReference type="EMBL" id="LKMD01000102">
    <property type="protein sequence ID" value="PIA97799.1"/>
    <property type="molecule type" value="Genomic_DNA"/>
</dbReference>
<dbReference type="AlphaFoldDB" id="A0A2G5HZ31"/>
<dbReference type="Proteomes" id="UP000230605">
    <property type="component" value="Chromosome 2"/>
</dbReference>
<reference evidence="1 3" key="1">
    <citation type="submission" date="2015-10" db="EMBL/GenBank/DDBJ databases">
        <title>The cercosporin biosynthetic gene cluster was horizontally transferred to several fungal lineages and shown to be expanded in Cercospora beticola based on microsynteny with recipient genomes.</title>
        <authorList>
            <person name="De Jonge R."/>
            <person name="Ebert M.K."/>
            <person name="Suttle J.C."/>
            <person name="Jurick Ii W.M."/>
            <person name="Secor G.A."/>
            <person name="Thomma B.P."/>
            <person name="Van De Peer Y."/>
            <person name="Bolton M.D."/>
        </authorList>
    </citation>
    <scope>NUCLEOTIDE SEQUENCE [LARGE SCALE GENOMIC DNA]</scope>
    <source>
        <strain evidence="1 3">09-40</strain>
    </source>
</reference>
<evidence type="ECO:0000313" key="2">
    <source>
        <dbReference type="EMBL" id="WPA99115.1"/>
    </source>
</evidence>
<dbReference type="OrthoDB" id="5279008at2759"/>
<accession>A0A2G5HZ31</accession>
<organism evidence="1 3">
    <name type="scientific">Cercospora beticola</name>
    <name type="common">Sugarbeet leaf spot fungus</name>
    <dbReference type="NCBI Taxonomy" id="122368"/>
    <lineage>
        <taxon>Eukaryota</taxon>
        <taxon>Fungi</taxon>
        <taxon>Dikarya</taxon>
        <taxon>Ascomycota</taxon>
        <taxon>Pezizomycotina</taxon>
        <taxon>Dothideomycetes</taxon>
        <taxon>Dothideomycetidae</taxon>
        <taxon>Mycosphaerellales</taxon>
        <taxon>Mycosphaerellaceae</taxon>
        <taxon>Cercospora</taxon>
    </lineage>
</organism>
<protein>
    <recommendedName>
        <fullName evidence="5">F-box domain-containing protein</fullName>
    </recommendedName>
</protein>
<name>A0A2G5HZ31_CERBT</name>
<sequence length="398" mass="45001">MAEGRKSEASLEEITDAFKKLSFQENAGLDVAHNVVTEIVPKSRRGFGSLPTELHIAIVEDCDDYTLLSLRRVCQNLALDTNDIFAKRFFTTVYHCLTQDSMDRLSAIAHTPRIARHITTLSLDIGLKQCRKIKKRKTRVKPGDWMFVKGDHQMEDSSQLAEALRQLSALDAGSVVVAHSANSAIDLHCLTTALLRSNHALRKLRIDVNDVHIIPSSELQNLSLDDLERRRTVWSKLEVLELDLFYDEDPSAFSQVTDFIGVLNSASSLQNLTVTSYCSPGVTDLYKTLGADQLRTLELEGEVLSSADLCSVLEHYRSSLKQLSFTHITLHELHGWRTVLRKIRNDMQLEKLSVFHVDDSESGHSQRFGTYREEGFSFNLQPSAMREKLTILLKLFSR</sequence>
<gene>
    <name evidence="1" type="ORF">CB0940_06477</name>
    <name evidence="2" type="ORF">RHO25_003730</name>
</gene>
<dbReference type="EMBL" id="CP134185">
    <property type="protein sequence ID" value="WPA99115.1"/>
    <property type="molecule type" value="Genomic_DNA"/>
</dbReference>
<reference evidence="2 4" key="2">
    <citation type="submission" date="2023-09" db="EMBL/GenBank/DDBJ databases">
        <title>Complete-Gapless Cercospora beticola genome.</title>
        <authorList>
            <person name="Wyatt N.A."/>
            <person name="Spanner R.E."/>
            <person name="Bolton M.D."/>
        </authorList>
    </citation>
    <scope>NUCLEOTIDE SEQUENCE [LARGE SCALE GENOMIC DNA]</scope>
    <source>
        <strain evidence="2">Cb09-40</strain>
    </source>
</reference>
<dbReference type="SUPFAM" id="SSF52047">
    <property type="entry name" value="RNI-like"/>
    <property type="match status" value="1"/>
</dbReference>
<keyword evidence="4" id="KW-1185">Reference proteome</keyword>
<proteinExistence type="predicted"/>